<dbReference type="AlphaFoldDB" id="A0A3E0HD42"/>
<organism evidence="2 3">
    <name type="scientific">Kutzneria buriramensis</name>
    <dbReference type="NCBI Taxonomy" id="1045776"/>
    <lineage>
        <taxon>Bacteria</taxon>
        <taxon>Bacillati</taxon>
        <taxon>Actinomycetota</taxon>
        <taxon>Actinomycetes</taxon>
        <taxon>Pseudonocardiales</taxon>
        <taxon>Pseudonocardiaceae</taxon>
        <taxon>Kutzneria</taxon>
    </lineage>
</organism>
<protein>
    <submittedName>
        <fullName evidence="2">GDSL-like lipase/acylhydrolase family protein</fullName>
    </submittedName>
</protein>
<keyword evidence="2" id="KW-0378">Hydrolase</keyword>
<evidence type="ECO:0000313" key="3">
    <source>
        <dbReference type="Proteomes" id="UP000256269"/>
    </source>
</evidence>
<dbReference type="InterPro" id="IPR013830">
    <property type="entry name" value="SGNH_hydro"/>
</dbReference>
<dbReference type="CDD" id="cd00229">
    <property type="entry name" value="SGNH_hydrolase"/>
    <property type="match status" value="1"/>
</dbReference>
<dbReference type="Gene3D" id="3.40.50.1110">
    <property type="entry name" value="SGNH hydrolase"/>
    <property type="match status" value="1"/>
</dbReference>
<dbReference type="InterPro" id="IPR050023">
    <property type="entry name" value="OctT"/>
</dbReference>
<dbReference type="RefSeq" id="WP_116177474.1">
    <property type="nucleotide sequence ID" value="NZ_CP144375.1"/>
</dbReference>
<proteinExistence type="predicted"/>
<keyword evidence="3" id="KW-1185">Reference proteome</keyword>
<evidence type="ECO:0000313" key="2">
    <source>
        <dbReference type="EMBL" id="REH42659.1"/>
    </source>
</evidence>
<dbReference type="OrthoDB" id="4369943at2"/>
<dbReference type="SUPFAM" id="SSF52266">
    <property type="entry name" value="SGNH hydrolase"/>
    <property type="match status" value="1"/>
</dbReference>
<dbReference type="EMBL" id="QUNO01000010">
    <property type="protein sequence ID" value="REH42659.1"/>
    <property type="molecule type" value="Genomic_DNA"/>
</dbReference>
<evidence type="ECO:0000259" key="1">
    <source>
        <dbReference type="Pfam" id="PF13472"/>
    </source>
</evidence>
<gene>
    <name evidence="2" type="ORF">BCF44_110156</name>
</gene>
<dbReference type="Proteomes" id="UP000256269">
    <property type="component" value="Unassembled WGS sequence"/>
</dbReference>
<dbReference type="InterPro" id="IPR036514">
    <property type="entry name" value="SGNH_hydro_sf"/>
</dbReference>
<dbReference type="Pfam" id="PF13472">
    <property type="entry name" value="Lipase_GDSL_2"/>
    <property type="match status" value="1"/>
</dbReference>
<name>A0A3E0HD42_9PSEU</name>
<dbReference type="NCBIfam" id="NF043016">
    <property type="entry name" value="DigluglyOctase"/>
    <property type="match status" value="1"/>
</dbReference>
<dbReference type="GO" id="GO:0016787">
    <property type="term" value="F:hydrolase activity"/>
    <property type="evidence" value="ECO:0007669"/>
    <property type="project" value="UniProtKB-KW"/>
</dbReference>
<reference evidence="2 3" key="1">
    <citation type="submission" date="2018-08" db="EMBL/GenBank/DDBJ databases">
        <title>Genomic Encyclopedia of Archaeal and Bacterial Type Strains, Phase II (KMG-II): from individual species to whole genera.</title>
        <authorList>
            <person name="Goeker M."/>
        </authorList>
    </citation>
    <scope>NUCLEOTIDE SEQUENCE [LARGE SCALE GENOMIC DNA]</scope>
    <source>
        <strain evidence="2 3">DSM 45791</strain>
    </source>
</reference>
<comment type="caution">
    <text evidence="2">The sequence shown here is derived from an EMBL/GenBank/DDBJ whole genome shotgun (WGS) entry which is preliminary data.</text>
</comment>
<feature type="domain" description="SGNH hydrolase-type esterase" evidence="1">
    <location>
        <begin position="6"/>
        <end position="220"/>
    </location>
</feature>
<sequence>MNLLVVGDSLCFHGPVGPLAADDPRLWPSVAASSLGGVPELIAGFGWTARDAWWAVTGDPRFWAALARADVLVLAVGGMDTLPSPLPTYLREGLRFLRPDGLRRRVRGAYLAAQPYLSRLLDGRPVALPPRLTERYLGDCVRAVRALRPGLPVVGFVPPVHRAAVYGYVHTGRAAGEAAVRRWAARYDVPLLDVPALTGDHVRGGHGNPDGIHWGFEAHRAVGQALADMVRHVDRVNT</sequence>
<accession>A0A3E0HD42</accession>